<dbReference type="InterPro" id="IPR003960">
    <property type="entry name" value="ATPase_AAA_CS"/>
</dbReference>
<dbReference type="PROSITE" id="PS00674">
    <property type="entry name" value="AAA"/>
    <property type="match status" value="1"/>
</dbReference>
<comment type="similarity">
    <text evidence="1">Belongs to the AAA ATPase family. BCS1 subfamily.</text>
</comment>
<feature type="domain" description="AAA+ ATPase" evidence="4">
    <location>
        <begin position="74"/>
        <end position="213"/>
    </location>
</feature>
<accession>A0A9P9G5F9</accession>
<evidence type="ECO:0000256" key="2">
    <source>
        <dbReference type="RuleBase" id="RU003651"/>
    </source>
</evidence>
<comment type="caution">
    <text evidence="5">The sequence shown here is derived from an EMBL/GenBank/DDBJ whole genome shotgun (WGS) entry which is preliminary data.</text>
</comment>
<dbReference type="Proteomes" id="UP000736672">
    <property type="component" value="Unassembled WGS sequence"/>
</dbReference>
<dbReference type="OrthoDB" id="10251412at2759"/>
<dbReference type="SMART" id="SM00382">
    <property type="entry name" value="AAA"/>
    <property type="match status" value="1"/>
</dbReference>
<dbReference type="PANTHER" id="PTHR23070">
    <property type="entry name" value="BCS1 AAA-TYPE ATPASE"/>
    <property type="match status" value="1"/>
</dbReference>
<sequence>MSFTLILIRHDASQKHQPSSHPRSTIPTYIYLGPLSSCSHKHHRCRQSGPQCRELRDFLDPETRRWYSEHSMPYKQGYLLHGPPGAGKSSFSLSIAGELDMDIYVVSIPSTNDQMLRGLFAGLPDRCVVLLGNIDAAGATCSGDSGPKDSDSDTDSKSRRRGVTLSGLLNALDGVASQENRVLIMTTNHLKKLDEALTRPGRVDSKVKFQLADRGIAKEIYRFMFGHGRDTAENGQRDGCDREVERQAKEFATMMPMFKFSPLKII</sequence>
<dbReference type="InterPro" id="IPR003593">
    <property type="entry name" value="AAA+_ATPase"/>
</dbReference>
<dbReference type="InterPro" id="IPR050747">
    <property type="entry name" value="Mitochondrial_chaperone_BCS1"/>
</dbReference>
<feature type="region of interest" description="Disordered" evidence="3">
    <location>
        <begin position="141"/>
        <end position="160"/>
    </location>
</feature>
<gene>
    <name evidence="5" type="ORF">B0J15DRAFT_162220</name>
</gene>
<keyword evidence="6" id="KW-1185">Reference proteome</keyword>
<dbReference type="GO" id="GO:0016887">
    <property type="term" value="F:ATP hydrolysis activity"/>
    <property type="evidence" value="ECO:0007669"/>
    <property type="project" value="InterPro"/>
</dbReference>
<evidence type="ECO:0000259" key="4">
    <source>
        <dbReference type="SMART" id="SM00382"/>
    </source>
</evidence>
<dbReference type="Gene3D" id="3.40.50.300">
    <property type="entry name" value="P-loop containing nucleotide triphosphate hydrolases"/>
    <property type="match status" value="1"/>
</dbReference>
<evidence type="ECO:0000256" key="3">
    <source>
        <dbReference type="SAM" id="MobiDB-lite"/>
    </source>
</evidence>
<keyword evidence="5" id="KW-0378">Hydrolase</keyword>
<dbReference type="Pfam" id="PF00004">
    <property type="entry name" value="AAA"/>
    <property type="match status" value="1"/>
</dbReference>
<evidence type="ECO:0000313" key="6">
    <source>
        <dbReference type="Proteomes" id="UP000736672"/>
    </source>
</evidence>
<dbReference type="AlphaFoldDB" id="A0A9P9G5F9"/>
<evidence type="ECO:0000256" key="1">
    <source>
        <dbReference type="ARBA" id="ARBA00007448"/>
    </source>
</evidence>
<dbReference type="SUPFAM" id="SSF52540">
    <property type="entry name" value="P-loop containing nucleoside triphosphate hydrolases"/>
    <property type="match status" value="1"/>
</dbReference>
<reference evidence="5" key="1">
    <citation type="journal article" date="2021" name="Nat. Commun.">
        <title>Genetic determinants of endophytism in the Arabidopsis root mycobiome.</title>
        <authorList>
            <person name="Mesny F."/>
            <person name="Miyauchi S."/>
            <person name="Thiergart T."/>
            <person name="Pickel B."/>
            <person name="Atanasova L."/>
            <person name="Karlsson M."/>
            <person name="Huettel B."/>
            <person name="Barry K.W."/>
            <person name="Haridas S."/>
            <person name="Chen C."/>
            <person name="Bauer D."/>
            <person name="Andreopoulos W."/>
            <person name="Pangilinan J."/>
            <person name="LaButti K."/>
            <person name="Riley R."/>
            <person name="Lipzen A."/>
            <person name="Clum A."/>
            <person name="Drula E."/>
            <person name="Henrissat B."/>
            <person name="Kohler A."/>
            <person name="Grigoriev I.V."/>
            <person name="Martin F.M."/>
            <person name="Hacquard S."/>
        </authorList>
    </citation>
    <scope>NUCLEOTIDE SEQUENCE</scope>
    <source>
        <strain evidence="5">FSSC 5 MPI-SDFR-AT-0091</strain>
    </source>
</reference>
<keyword evidence="2" id="KW-0547">Nucleotide-binding</keyword>
<name>A0A9P9G5F9_FUSSL</name>
<evidence type="ECO:0000313" key="5">
    <source>
        <dbReference type="EMBL" id="KAH7232538.1"/>
    </source>
</evidence>
<dbReference type="EMBL" id="JAGTJS010000029">
    <property type="protein sequence ID" value="KAH7232538.1"/>
    <property type="molecule type" value="Genomic_DNA"/>
</dbReference>
<protein>
    <submittedName>
        <fullName evidence="5">P-loop containing nucleoside triphosphate hydrolase protein</fullName>
    </submittedName>
</protein>
<organism evidence="5 6">
    <name type="scientific">Fusarium solani</name>
    <name type="common">Filamentous fungus</name>
    <dbReference type="NCBI Taxonomy" id="169388"/>
    <lineage>
        <taxon>Eukaryota</taxon>
        <taxon>Fungi</taxon>
        <taxon>Dikarya</taxon>
        <taxon>Ascomycota</taxon>
        <taxon>Pezizomycotina</taxon>
        <taxon>Sordariomycetes</taxon>
        <taxon>Hypocreomycetidae</taxon>
        <taxon>Hypocreales</taxon>
        <taxon>Nectriaceae</taxon>
        <taxon>Fusarium</taxon>
        <taxon>Fusarium solani species complex</taxon>
    </lineage>
</organism>
<dbReference type="InterPro" id="IPR003959">
    <property type="entry name" value="ATPase_AAA_core"/>
</dbReference>
<dbReference type="InterPro" id="IPR027417">
    <property type="entry name" value="P-loop_NTPase"/>
</dbReference>
<feature type="compositionally biased region" description="Basic and acidic residues" evidence="3">
    <location>
        <begin position="146"/>
        <end position="157"/>
    </location>
</feature>
<keyword evidence="2" id="KW-0067">ATP-binding</keyword>
<dbReference type="GO" id="GO:0005524">
    <property type="term" value="F:ATP binding"/>
    <property type="evidence" value="ECO:0007669"/>
    <property type="project" value="UniProtKB-KW"/>
</dbReference>
<proteinExistence type="inferred from homology"/>